<dbReference type="Proteomes" id="UP000601789">
    <property type="component" value="Unassembled WGS sequence"/>
</dbReference>
<evidence type="ECO:0000313" key="2">
    <source>
        <dbReference type="Proteomes" id="UP000601789"/>
    </source>
</evidence>
<dbReference type="Gene3D" id="2.160.10.10">
    <property type="entry name" value="Hexapeptide repeat proteins"/>
    <property type="match status" value="1"/>
</dbReference>
<organism evidence="1 2">
    <name type="scientific">Aquamicrobium zhengzhouense</name>
    <dbReference type="NCBI Taxonomy" id="2781738"/>
    <lineage>
        <taxon>Bacteria</taxon>
        <taxon>Pseudomonadati</taxon>
        <taxon>Pseudomonadota</taxon>
        <taxon>Alphaproteobacteria</taxon>
        <taxon>Hyphomicrobiales</taxon>
        <taxon>Phyllobacteriaceae</taxon>
        <taxon>Aquamicrobium</taxon>
    </lineage>
</organism>
<dbReference type="EMBL" id="JADGMQ010000001">
    <property type="protein sequence ID" value="MBI1619217.1"/>
    <property type="molecule type" value="Genomic_DNA"/>
</dbReference>
<gene>
    <name evidence="1" type="ORF">IOD40_00860</name>
</gene>
<dbReference type="PANTHER" id="PTHR23416">
    <property type="entry name" value="SIALIC ACID SYNTHASE-RELATED"/>
    <property type="match status" value="1"/>
</dbReference>
<keyword evidence="1" id="KW-0012">Acyltransferase</keyword>
<comment type="caution">
    <text evidence="1">The sequence shown here is derived from an EMBL/GenBank/DDBJ whole genome shotgun (WGS) entry which is preliminary data.</text>
</comment>
<dbReference type="SUPFAM" id="SSF51161">
    <property type="entry name" value="Trimeric LpxA-like enzymes"/>
    <property type="match status" value="1"/>
</dbReference>
<proteinExistence type="predicted"/>
<reference evidence="1 2" key="1">
    <citation type="submission" date="2020-10" db="EMBL/GenBank/DDBJ databases">
        <title>Aquamicrobium zhengzhouensis sp. nov., a exopolysaccharide producing bacterium isolated from farmland soil.</title>
        <authorList>
            <person name="Wang X."/>
        </authorList>
    </citation>
    <scope>NUCLEOTIDE SEQUENCE [LARGE SCALE GENOMIC DNA]</scope>
    <source>
        <strain evidence="2">cd-1</strain>
    </source>
</reference>
<protein>
    <submittedName>
        <fullName evidence="1">Acyltransferase</fullName>
    </submittedName>
</protein>
<keyword evidence="1" id="KW-0808">Transferase</keyword>
<dbReference type="InterPro" id="IPR011004">
    <property type="entry name" value="Trimer_LpxA-like_sf"/>
</dbReference>
<dbReference type="RefSeq" id="WP_198473342.1">
    <property type="nucleotide sequence ID" value="NZ_JADGMQ010000001.1"/>
</dbReference>
<accession>A0ABS0S9N4</accession>
<keyword evidence="2" id="KW-1185">Reference proteome</keyword>
<dbReference type="Pfam" id="PF00132">
    <property type="entry name" value="Hexapep"/>
    <property type="match status" value="1"/>
</dbReference>
<sequence length="163" mass="17321">MLKAVFHAIYKRLDGVGYARSLGVRVGDGCRLLNVSFSTEPYLVTIGNHVSATHTHFETHDGGVWVFREHHPELDLIKSIEIGNNVFIGRGCIILPGAKVGNDVVIGAGAVVTGEVPDGCVAAGVPARIIGSVRDYEAKVLAAGSPTKNMSPKQKRAFLCGSR</sequence>
<evidence type="ECO:0000313" key="1">
    <source>
        <dbReference type="EMBL" id="MBI1619217.1"/>
    </source>
</evidence>
<dbReference type="InterPro" id="IPR051159">
    <property type="entry name" value="Hexapeptide_acetyltransf"/>
</dbReference>
<name>A0ABS0S9N4_9HYPH</name>
<dbReference type="InterPro" id="IPR001451">
    <property type="entry name" value="Hexapep"/>
</dbReference>
<dbReference type="CDD" id="cd04647">
    <property type="entry name" value="LbH_MAT_like"/>
    <property type="match status" value="1"/>
</dbReference>
<dbReference type="GO" id="GO:0016746">
    <property type="term" value="F:acyltransferase activity"/>
    <property type="evidence" value="ECO:0007669"/>
    <property type="project" value="UniProtKB-KW"/>
</dbReference>